<dbReference type="RefSeq" id="XP_021276902.1">
    <property type="nucleotide sequence ID" value="XM_021421227.1"/>
</dbReference>
<reference evidence="3" key="1">
    <citation type="submission" date="2025-08" db="UniProtKB">
        <authorList>
            <consortium name="RefSeq"/>
        </authorList>
    </citation>
    <scope>IDENTIFICATION</scope>
    <source>
        <tissue evidence="3">Leaf</tissue>
    </source>
</reference>
<sequence>MYIFLSVSLGFHQTREKEKVAKMLLRCSSPPVFTTCIPQSLPAVDSSRRIPSKPISLTASSMNTIQRTWPERKTRQMAIPRQKLPSSQRTTLCYVGGGVGVRAGGKGLGDWGQGEQILDEYYQNMIKTYSGDTLLLTNYLKFLIEVRGDFLKAEEYCERAILLKPDDGEVLSMYGDLIWINHGDRSRALHYSHRAAQTSPDDCHVLAAYARLEWAAGKEEEDKGKKDEQKFEHQTLY</sequence>
<dbReference type="AlphaFoldDB" id="A0A6J0ZPZ5"/>
<accession>A0A6J0ZPZ5</accession>
<feature type="region of interest" description="Disordered" evidence="1">
    <location>
        <begin position="218"/>
        <end position="237"/>
    </location>
</feature>
<keyword evidence="2" id="KW-1185">Reference proteome</keyword>
<dbReference type="OrthoDB" id="439046at2759"/>
<dbReference type="Gene3D" id="1.25.40.10">
    <property type="entry name" value="Tetratricopeptide repeat domain"/>
    <property type="match status" value="1"/>
</dbReference>
<evidence type="ECO:0000313" key="3">
    <source>
        <dbReference type="RefSeq" id="XP_021276902.1"/>
    </source>
</evidence>
<protein>
    <submittedName>
        <fullName evidence="3">Uncharacterized protein LOC110411184</fullName>
    </submittedName>
</protein>
<gene>
    <name evidence="3" type="primary">LOC110411184</name>
</gene>
<proteinExistence type="predicted"/>
<organism evidence="2 3">
    <name type="scientific">Herrania umbratica</name>
    <dbReference type="NCBI Taxonomy" id="108875"/>
    <lineage>
        <taxon>Eukaryota</taxon>
        <taxon>Viridiplantae</taxon>
        <taxon>Streptophyta</taxon>
        <taxon>Embryophyta</taxon>
        <taxon>Tracheophyta</taxon>
        <taxon>Spermatophyta</taxon>
        <taxon>Magnoliopsida</taxon>
        <taxon>eudicotyledons</taxon>
        <taxon>Gunneridae</taxon>
        <taxon>Pentapetalae</taxon>
        <taxon>rosids</taxon>
        <taxon>malvids</taxon>
        <taxon>Malvales</taxon>
        <taxon>Malvaceae</taxon>
        <taxon>Byttnerioideae</taxon>
        <taxon>Herrania</taxon>
    </lineage>
</organism>
<evidence type="ECO:0000313" key="2">
    <source>
        <dbReference type="Proteomes" id="UP000504621"/>
    </source>
</evidence>
<dbReference type="PANTHER" id="PTHR26312:SF181">
    <property type="entry name" value="TETRATRICOPEPTIDE REPEAT (TPR)-LIKE SUPERFAMILY PROTEIN"/>
    <property type="match status" value="1"/>
</dbReference>
<dbReference type="Proteomes" id="UP000504621">
    <property type="component" value="Unplaced"/>
</dbReference>
<name>A0A6J0ZPZ5_9ROSI</name>
<dbReference type="SUPFAM" id="SSF48452">
    <property type="entry name" value="TPR-like"/>
    <property type="match status" value="1"/>
</dbReference>
<dbReference type="InterPro" id="IPR011990">
    <property type="entry name" value="TPR-like_helical_dom_sf"/>
</dbReference>
<evidence type="ECO:0000256" key="1">
    <source>
        <dbReference type="SAM" id="MobiDB-lite"/>
    </source>
</evidence>
<dbReference type="PANTHER" id="PTHR26312">
    <property type="entry name" value="TETRATRICOPEPTIDE REPEAT PROTEIN 5"/>
    <property type="match status" value="1"/>
</dbReference>
<dbReference type="GeneID" id="110411184"/>